<dbReference type="InterPro" id="IPR003835">
    <property type="entry name" value="Glyco_trans_19"/>
</dbReference>
<reference evidence="12" key="1">
    <citation type="journal article" date="2014" name="Int. J. Syst. Evol. Microbiol.">
        <title>Complete genome sequence of Corynebacterium casei LMG S-19264T (=DSM 44701T), isolated from a smear-ripened cheese.</title>
        <authorList>
            <consortium name="US DOE Joint Genome Institute (JGI-PGF)"/>
            <person name="Walter F."/>
            <person name="Albersmeier A."/>
            <person name="Kalinowski J."/>
            <person name="Ruckert C."/>
        </authorList>
    </citation>
    <scope>NUCLEOTIDE SEQUENCE</scope>
    <source>
        <strain evidence="12">CCM 7684</strain>
    </source>
</reference>
<evidence type="ECO:0000256" key="1">
    <source>
        <dbReference type="ARBA" id="ARBA00002056"/>
    </source>
</evidence>
<evidence type="ECO:0000313" key="12">
    <source>
        <dbReference type="EMBL" id="GGE44413.1"/>
    </source>
</evidence>
<dbReference type="GO" id="GO:0008915">
    <property type="term" value="F:lipid-A-disaccharide synthase activity"/>
    <property type="evidence" value="ECO:0007669"/>
    <property type="project" value="UniProtKB-UniRule"/>
</dbReference>
<protein>
    <recommendedName>
        <fullName evidence="4 11">Lipid-A-disaccharide synthase</fullName>
        <ecNumber evidence="3 11">2.4.1.182</ecNumber>
    </recommendedName>
</protein>
<dbReference type="NCBIfam" id="TIGR00215">
    <property type="entry name" value="lpxB"/>
    <property type="match status" value="1"/>
</dbReference>
<evidence type="ECO:0000256" key="4">
    <source>
        <dbReference type="ARBA" id="ARBA00020902"/>
    </source>
</evidence>
<dbReference type="EMBL" id="BMCP01000002">
    <property type="protein sequence ID" value="GGE44413.1"/>
    <property type="molecule type" value="Genomic_DNA"/>
</dbReference>
<comment type="caution">
    <text evidence="12">The sequence shown here is derived from an EMBL/GenBank/DDBJ whole genome shotgun (WGS) entry which is preliminary data.</text>
</comment>
<evidence type="ECO:0000313" key="13">
    <source>
        <dbReference type="Proteomes" id="UP000602745"/>
    </source>
</evidence>
<organism evidence="12 13">
    <name type="scientific">Agaricicola taiwanensis</name>
    <dbReference type="NCBI Taxonomy" id="591372"/>
    <lineage>
        <taxon>Bacteria</taxon>
        <taxon>Pseudomonadati</taxon>
        <taxon>Pseudomonadota</taxon>
        <taxon>Alphaproteobacteria</taxon>
        <taxon>Rhodobacterales</taxon>
        <taxon>Paracoccaceae</taxon>
        <taxon>Agaricicola</taxon>
    </lineage>
</organism>
<evidence type="ECO:0000256" key="5">
    <source>
        <dbReference type="ARBA" id="ARBA00022516"/>
    </source>
</evidence>
<comment type="catalytic activity">
    <reaction evidence="10">
        <text>a lipid X + a UDP-2-N,3-O-bis[(3R)-3-hydroxyacyl]-alpha-D-glucosamine = a lipid A disaccharide + UDP + H(+)</text>
        <dbReference type="Rhea" id="RHEA:67828"/>
        <dbReference type="ChEBI" id="CHEBI:15378"/>
        <dbReference type="ChEBI" id="CHEBI:58223"/>
        <dbReference type="ChEBI" id="CHEBI:137748"/>
        <dbReference type="ChEBI" id="CHEBI:176338"/>
        <dbReference type="ChEBI" id="CHEBI:176343"/>
        <dbReference type="EC" id="2.4.1.182"/>
    </reaction>
</comment>
<keyword evidence="7" id="KW-0328">Glycosyltransferase</keyword>
<comment type="similarity">
    <text evidence="2">Belongs to the LpxB family.</text>
</comment>
<keyword evidence="5" id="KW-0444">Lipid biosynthesis</keyword>
<evidence type="ECO:0000256" key="11">
    <source>
        <dbReference type="NCBIfam" id="TIGR00215"/>
    </source>
</evidence>
<reference evidence="12" key="2">
    <citation type="submission" date="2020-09" db="EMBL/GenBank/DDBJ databases">
        <authorList>
            <person name="Sun Q."/>
            <person name="Sedlacek I."/>
        </authorList>
    </citation>
    <scope>NUCLEOTIDE SEQUENCE</scope>
    <source>
        <strain evidence="12">CCM 7684</strain>
    </source>
</reference>
<dbReference type="Pfam" id="PF02684">
    <property type="entry name" value="LpxB"/>
    <property type="match status" value="1"/>
</dbReference>
<keyword evidence="8" id="KW-0808">Transferase</keyword>
<keyword evidence="9" id="KW-0443">Lipid metabolism</keyword>
<accession>A0A8J2YIG9</accession>
<evidence type="ECO:0000256" key="7">
    <source>
        <dbReference type="ARBA" id="ARBA00022676"/>
    </source>
</evidence>
<evidence type="ECO:0000256" key="9">
    <source>
        <dbReference type="ARBA" id="ARBA00023098"/>
    </source>
</evidence>
<dbReference type="GO" id="GO:0005543">
    <property type="term" value="F:phospholipid binding"/>
    <property type="evidence" value="ECO:0007669"/>
    <property type="project" value="TreeGrafter"/>
</dbReference>
<evidence type="ECO:0000256" key="10">
    <source>
        <dbReference type="ARBA" id="ARBA00048975"/>
    </source>
</evidence>
<dbReference type="AlphaFoldDB" id="A0A8J2YIG9"/>
<dbReference type="GO" id="GO:0016020">
    <property type="term" value="C:membrane"/>
    <property type="evidence" value="ECO:0007669"/>
    <property type="project" value="GOC"/>
</dbReference>
<evidence type="ECO:0000256" key="2">
    <source>
        <dbReference type="ARBA" id="ARBA00007868"/>
    </source>
</evidence>
<dbReference type="Proteomes" id="UP000602745">
    <property type="component" value="Unassembled WGS sequence"/>
</dbReference>
<dbReference type="RefSeq" id="WP_188409772.1">
    <property type="nucleotide sequence ID" value="NZ_BMCP01000002.1"/>
</dbReference>
<name>A0A8J2YIG9_9RHOB</name>
<dbReference type="SUPFAM" id="SSF53756">
    <property type="entry name" value="UDP-Glycosyltransferase/glycogen phosphorylase"/>
    <property type="match status" value="1"/>
</dbReference>
<evidence type="ECO:0000256" key="3">
    <source>
        <dbReference type="ARBA" id="ARBA00012687"/>
    </source>
</evidence>
<dbReference type="PANTHER" id="PTHR30372">
    <property type="entry name" value="LIPID-A-DISACCHARIDE SYNTHASE"/>
    <property type="match status" value="1"/>
</dbReference>
<gene>
    <name evidence="12" type="primary">lpxB</name>
    <name evidence="12" type="ORF">GCM10007276_21930</name>
</gene>
<comment type="function">
    <text evidence="1">Condensation of UDP-2,3-diacylglucosamine and 2,3-diacylglucosamine-1-phosphate to form lipid A disaccharide, a precursor of lipid A, a phosphorylated glycolipid that anchors the lipopolysaccharide to the outer membrane of the cell.</text>
</comment>
<keyword evidence="6" id="KW-0441">Lipid A biosynthesis</keyword>
<dbReference type="EC" id="2.4.1.182" evidence="3 11"/>
<evidence type="ECO:0000256" key="8">
    <source>
        <dbReference type="ARBA" id="ARBA00022679"/>
    </source>
</evidence>
<keyword evidence="13" id="KW-1185">Reference proteome</keyword>
<dbReference type="GO" id="GO:0009245">
    <property type="term" value="P:lipid A biosynthetic process"/>
    <property type="evidence" value="ECO:0007669"/>
    <property type="project" value="UniProtKB-UniRule"/>
</dbReference>
<sequence>MTGLKIAIVVGEESGDQLGFKLMHALKASAGTDVAFSGVGGRRMTEEGMESLFPLHDVAVMGVTAVIGRLPTIIRRVHGAVDAIVREDPDILVIIDSPDFTHAVAKRVRRRLPDLPIVDYVSPSVWAWRSGRARKMRAYVDHILALLPFEPEVHRKLGGPPCTYVGHPLTERLDALTPNQAELAERNASDGPLLVLPGSRRSVAERMLPVFRATIQRIAGTREIIMPTVPALQDWLRDEVAGWDQPVRLVLGDDEKFAEFRRARAALVCSGTSSLELALAGVPMIVGYRVPPFESLFVPLVRVPSIVLPNLILGENAIPEFLHGPCRPEILAPALTQIIAETPKRQHQVEAFKTLRLKMETGDETPSQRSARIVLEVLHEKTGR</sequence>
<dbReference type="PANTHER" id="PTHR30372:SF4">
    <property type="entry name" value="LIPID-A-DISACCHARIDE SYNTHASE, MITOCHONDRIAL-RELATED"/>
    <property type="match status" value="1"/>
</dbReference>
<evidence type="ECO:0000256" key="6">
    <source>
        <dbReference type="ARBA" id="ARBA00022556"/>
    </source>
</evidence>
<proteinExistence type="inferred from homology"/>